<dbReference type="Gene3D" id="3.10.105.10">
    <property type="entry name" value="Dipeptide-binding Protein, Domain 3"/>
    <property type="match status" value="1"/>
</dbReference>
<dbReference type="GO" id="GO:0043190">
    <property type="term" value="C:ATP-binding cassette (ABC) transporter complex"/>
    <property type="evidence" value="ECO:0007669"/>
    <property type="project" value="InterPro"/>
</dbReference>
<keyword evidence="5" id="KW-0449">Lipoprotein</keyword>
<dbReference type="Gene3D" id="3.40.190.10">
    <property type="entry name" value="Periplasmic binding protein-like II"/>
    <property type="match status" value="1"/>
</dbReference>
<evidence type="ECO:0000313" key="6">
    <source>
        <dbReference type="Proteomes" id="UP000002534"/>
    </source>
</evidence>
<dbReference type="GO" id="GO:0030288">
    <property type="term" value="C:outer membrane-bounded periplasmic space"/>
    <property type="evidence" value="ECO:0007669"/>
    <property type="project" value="UniProtKB-ARBA"/>
</dbReference>
<dbReference type="Gene3D" id="3.90.76.10">
    <property type="entry name" value="Dipeptide-binding Protein, Domain 1"/>
    <property type="match status" value="1"/>
</dbReference>
<dbReference type="InterPro" id="IPR030678">
    <property type="entry name" value="Peptide/Ni-bd"/>
</dbReference>
<keyword evidence="2" id="KW-0813">Transport</keyword>
<keyword evidence="3" id="KW-0732">Signal</keyword>
<dbReference type="RefSeq" id="WP_011341614.1">
    <property type="nucleotide sequence ID" value="NC_007498.2"/>
</dbReference>
<dbReference type="AlphaFoldDB" id="Q3A3E6"/>
<comment type="similarity">
    <text evidence="1">Belongs to the bacterial solute-binding protein 5 family.</text>
</comment>
<gene>
    <name evidence="5" type="ordered locus">Pcar_1870</name>
</gene>
<protein>
    <submittedName>
        <fullName evidence="5">Peptide ABC transporter, periplasmic peptide-binding lipoprotein</fullName>
    </submittedName>
</protein>
<dbReference type="EMBL" id="CP000142">
    <property type="protein sequence ID" value="ABA89111.1"/>
    <property type="molecule type" value="Genomic_DNA"/>
</dbReference>
<dbReference type="Proteomes" id="UP000002534">
    <property type="component" value="Chromosome"/>
</dbReference>
<dbReference type="FunFam" id="3.10.105.10:FF:000006">
    <property type="entry name" value="Peptide ABC transporter substrate-binding protein"/>
    <property type="match status" value="1"/>
</dbReference>
<accession>Q3A3E6</accession>
<organism evidence="5 6">
    <name type="scientific">Syntrophotalea carbinolica (strain DSM 2380 / NBRC 103641 / GraBd1)</name>
    <name type="common">Pelobacter carbinolicus</name>
    <dbReference type="NCBI Taxonomy" id="338963"/>
    <lineage>
        <taxon>Bacteria</taxon>
        <taxon>Pseudomonadati</taxon>
        <taxon>Thermodesulfobacteriota</taxon>
        <taxon>Desulfuromonadia</taxon>
        <taxon>Desulfuromonadales</taxon>
        <taxon>Syntrophotaleaceae</taxon>
        <taxon>Syntrophotalea</taxon>
    </lineage>
</organism>
<keyword evidence="6" id="KW-1185">Reference proteome</keyword>
<dbReference type="HOGENOM" id="CLU_017028_8_6_7"/>
<dbReference type="SUPFAM" id="SSF53850">
    <property type="entry name" value="Periplasmic binding protein-like II"/>
    <property type="match status" value="1"/>
</dbReference>
<sequence>MKHLLCIVLLCSSLLWGCERQPPAPIEEDAGGQSAAYGDTLLMGSIGEPSNLLPVLASDSASFDINALVYNGLVRYDKNLQVEGDLARSWDISPDSLRITFHLRQDVRWHDGHPLTAEDVLFTYRLLVDPAVPTAYAERYRQVVKAEAPDAYTFRVSYARPLASALVSWMFPVHPKHLLEGRDVTKSPLARAPVGTGPYRFVEWKSGEKVVLEANPDYFEGRPNIRRVVYRIIPDPSTMFLELRSGGLDLMDLTPLQYARQTDTVAFRRRFEKFHYPDFAYTYLGFNLRRPLFQDVRVRRALAHAVNKQELVDGVLLGLGVAATGPYKPGSWPHNPQVRRYAYDPVKARQMLEEAGWHDRDGDGVREKDGQRFSFTIVTNQGNDQRIKAGEIIQRRFREVGVEVKLRVIEWASFLKEFINPGNFDATILGWTITPDPDSYNIWHSSKTGVGELNFIGFESAEVDTLLEAGRRTLDQDRRKEIYGRFQEILAEEQPYIFLYVPETLPVVARRFHGIEPAPSGIMHNFIHWYVPREQQKYQR</sequence>
<dbReference type="PANTHER" id="PTHR30290">
    <property type="entry name" value="PERIPLASMIC BINDING COMPONENT OF ABC TRANSPORTER"/>
    <property type="match status" value="1"/>
</dbReference>
<dbReference type="Pfam" id="PF00496">
    <property type="entry name" value="SBP_bac_5"/>
    <property type="match status" value="1"/>
</dbReference>
<name>Q3A3E6_SYNC1</name>
<proteinExistence type="inferred from homology"/>
<dbReference type="PIRSF" id="PIRSF002741">
    <property type="entry name" value="MppA"/>
    <property type="match status" value="1"/>
</dbReference>
<dbReference type="STRING" id="338963.Pcar_1870"/>
<evidence type="ECO:0000256" key="1">
    <source>
        <dbReference type="ARBA" id="ARBA00005695"/>
    </source>
</evidence>
<evidence type="ECO:0000256" key="3">
    <source>
        <dbReference type="ARBA" id="ARBA00022729"/>
    </source>
</evidence>
<evidence type="ECO:0000256" key="2">
    <source>
        <dbReference type="ARBA" id="ARBA00022448"/>
    </source>
</evidence>
<dbReference type="InterPro" id="IPR000914">
    <property type="entry name" value="SBP_5_dom"/>
</dbReference>
<reference evidence="6" key="1">
    <citation type="submission" date="2005-10" db="EMBL/GenBank/DDBJ databases">
        <title>Complete sequence of Pelobacter carbinolicus DSM 2380.</title>
        <authorList>
            <person name="Copeland A."/>
            <person name="Lucas S."/>
            <person name="Lapidus A."/>
            <person name="Barry K."/>
            <person name="Detter J.C."/>
            <person name="Glavina T."/>
            <person name="Hammon N."/>
            <person name="Israni S."/>
            <person name="Pitluck S."/>
            <person name="Chertkov O."/>
            <person name="Schmutz J."/>
            <person name="Larimer F."/>
            <person name="Land M."/>
            <person name="Kyrpides N."/>
            <person name="Ivanova N."/>
            <person name="Richardson P."/>
        </authorList>
    </citation>
    <scope>NUCLEOTIDE SEQUENCE [LARGE SCALE GENOMIC DNA]</scope>
    <source>
        <strain evidence="6">DSM 2380 / NBRC 103641 / GraBd1</strain>
    </source>
</reference>
<reference evidence="5 6" key="2">
    <citation type="journal article" date="2012" name="BMC Genomics">
        <title>The genome of Pelobacter carbinolicus reveals surprising metabolic capabilities and physiological features.</title>
        <authorList>
            <person name="Aklujkar M."/>
            <person name="Haveman S.A."/>
            <person name="Didonato R.Jr."/>
            <person name="Chertkov O."/>
            <person name="Han C.S."/>
            <person name="Land M.L."/>
            <person name="Brown P."/>
            <person name="Lovley D.R."/>
        </authorList>
    </citation>
    <scope>NUCLEOTIDE SEQUENCE [LARGE SCALE GENOMIC DNA]</scope>
    <source>
        <strain evidence="6">DSM 2380 / NBRC 103641 / GraBd1</strain>
    </source>
</reference>
<evidence type="ECO:0000259" key="4">
    <source>
        <dbReference type="Pfam" id="PF00496"/>
    </source>
</evidence>
<dbReference type="KEGG" id="pca:Pcar_1870"/>
<dbReference type="GO" id="GO:0015833">
    <property type="term" value="P:peptide transport"/>
    <property type="evidence" value="ECO:0007669"/>
    <property type="project" value="TreeGrafter"/>
</dbReference>
<dbReference type="eggNOG" id="COG0747">
    <property type="taxonomic scope" value="Bacteria"/>
</dbReference>
<dbReference type="InterPro" id="IPR039424">
    <property type="entry name" value="SBP_5"/>
</dbReference>
<dbReference type="GO" id="GO:1904680">
    <property type="term" value="F:peptide transmembrane transporter activity"/>
    <property type="evidence" value="ECO:0007669"/>
    <property type="project" value="TreeGrafter"/>
</dbReference>
<feature type="domain" description="Solute-binding protein family 5" evidence="4">
    <location>
        <begin position="82"/>
        <end position="449"/>
    </location>
</feature>
<dbReference type="CDD" id="cd08514">
    <property type="entry name" value="PBP2_AppA_like"/>
    <property type="match status" value="1"/>
</dbReference>
<evidence type="ECO:0000313" key="5">
    <source>
        <dbReference type="EMBL" id="ABA89111.1"/>
    </source>
</evidence>
<dbReference type="PANTHER" id="PTHR30290:SF38">
    <property type="entry name" value="D,D-DIPEPTIDE-BINDING PERIPLASMIC PROTEIN DDPA-RELATED"/>
    <property type="match status" value="1"/>
</dbReference>